<dbReference type="EMBL" id="MG807320">
    <property type="protein sequence ID" value="AVL95043.1"/>
    <property type="molecule type" value="Genomic_DNA"/>
</dbReference>
<evidence type="ECO:0000313" key="1">
    <source>
        <dbReference type="EMBL" id="AVL95043.1"/>
    </source>
</evidence>
<proteinExistence type="predicted"/>
<reference evidence="2" key="1">
    <citation type="submission" date="2018-01" db="EMBL/GenBank/DDBJ databases">
        <title>Testimony of 'menage a trois' revealed by the proteome of Megavirus virophage.</title>
        <authorList>
            <person name="Jeudy S."/>
            <person name="Bertaux L."/>
            <person name="Alempic J.-M."/>
            <person name="Lartigue A."/>
            <person name="Legendre M."/>
            <person name="Philippe N."/>
            <person name="Beucher L."/>
            <person name="Biondi E."/>
            <person name="Juul S."/>
            <person name="Turner D."/>
            <person name="Coute Y."/>
            <person name="Claverie J.-M."/>
            <person name="Abergel C."/>
        </authorList>
    </citation>
    <scope>NUCLEOTIDE SEQUENCE [LARGE SCALE GENOMIC DNA]</scope>
</reference>
<gene>
    <name evidence="1" type="ORF">mc_657</name>
</gene>
<protein>
    <submittedName>
        <fullName evidence="1">Uncharacterized protein</fullName>
    </submittedName>
</protein>
<name>A0A2P1EMC3_9VIRU</name>
<evidence type="ECO:0000313" key="2">
    <source>
        <dbReference type="Proteomes" id="UP000289600"/>
    </source>
</evidence>
<organism evidence="1 2">
    <name type="scientific">Moumouvirus australiensis</name>
    <dbReference type="NCBI Taxonomy" id="2109587"/>
    <lineage>
        <taxon>Viruses</taxon>
        <taxon>Varidnaviria</taxon>
        <taxon>Bamfordvirae</taxon>
        <taxon>Nucleocytoviricota</taxon>
        <taxon>Megaviricetes</taxon>
        <taxon>Imitervirales</taxon>
        <taxon>Mimiviridae</taxon>
        <taxon>Megamimivirinae</taxon>
        <taxon>Moumouvirus</taxon>
        <taxon>Moumouvirus australiense</taxon>
    </lineage>
</organism>
<sequence>MASIDWDCMICNQTDCIHLNPNFQPHVQQSEYNMMPEPNNHAQLPVSELVYIVSIDKTAFRVRKDKIPTGSIFDANIKNWSEDKLDSSVVIETQFSKGVLKLIWHYFFSRVGKEVQYKVEGYWIDVLSEKNIKEVLPIVQQDWEGICYEQHFQESFVQNILPCTFGDVDPKAVSTQPIFPKVCGKYYPTRMFVRILAEFLVFPVRLEKYKRVFYDEDYKTVQKLQQAYSRN</sequence>
<keyword evidence="2" id="KW-1185">Reference proteome</keyword>
<accession>A0A2P1EMC3</accession>
<dbReference type="Proteomes" id="UP000289600">
    <property type="component" value="Segment"/>
</dbReference>